<reference evidence="7" key="1">
    <citation type="submission" date="2019-06" db="EMBL/GenBank/DDBJ databases">
        <title>The complete genome of Emcibacter congregatus ZYLT.</title>
        <authorList>
            <person name="Zhao Z."/>
        </authorList>
    </citation>
    <scope>NUCLEOTIDE SEQUENCE [LARGE SCALE GENOMIC DNA]</scope>
    <source>
        <strain evidence="7">MCCC 1A06723</strain>
    </source>
</reference>
<evidence type="ECO:0000313" key="6">
    <source>
        <dbReference type="EMBL" id="TPD63811.1"/>
    </source>
</evidence>
<dbReference type="SUPFAM" id="SSF46785">
    <property type="entry name" value="Winged helix' DNA-binding domain"/>
    <property type="match status" value="1"/>
</dbReference>
<dbReference type="GO" id="GO:0003700">
    <property type="term" value="F:DNA-binding transcription factor activity"/>
    <property type="evidence" value="ECO:0007669"/>
    <property type="project" value="InterPro"/>
</dbReference>
<dbReference type="InterPro" id="IPR037402">
    <property type="entry name" value="YidZ_PBP2"/>
</dbReference>
<evidence type="ECO:0000313" key="7">
    <source>
        <dbReference type="Proteomes" id="UP000319148"/>
    </source>
</evidence>
<evidence type="ECO:0000256" key="2">
    <source>
        <dbReference type="ARBA" id="ARBA00023015"/>
    </source>
</evidence>
<evidence type="ECO:0000256" key="1">
    <source>
        <dbReference type="ARBA" id="ARBA00009437"/>
    </source>
</evidence>
<keyword evidence="4" id="KW-0804">Transcription</keyword>
<dbReference type="InterPro" id="IPR000847">
    <property type="entry name" value="LysR_HTH_N"/>
</dbReference>
<dbReference type="PROSITE" id="PS50931">
    <property type="entry name" value="HTH_LYSR"/>
    <property type="match status" value="1"/>
</dbReference>
<dbReference type="GO" id="GO:0003677">
    <property type="term" value="F:DNA binding"/>
    <property type="evidence" value="ECO:0007669"/>
    <property type="project" value="UniProtKB-KW"/>
</dbReference>
<dbReference type="PANTHER" id="PTHR30118:SF15">
    <property type="entry name" value="TRANSCRIPTIONAL REGULATORY PROTEIN"/>
    <property type="match status" value="1"/>
</dbReference>
<dbReference type="AlphaFoldDB" id="A0A501PVQ2"/>
<dbReference type="EMBL" id="VFIY01000003">
    <property type="protein sequence ID" value="TPD63811.1"/>
    <property type="molecule type" value="Genomic_DNA"/>
</dbReference>
<dbReference type="InterPro" id="IPR036388">
    <property type="entry name" value="WH-like_DNA-bd_sf"/>
</dbReference>
<dbReference type="InterPro" id="IPR050389">
    <property type="entry name" value="LysR-type_TF"/>
</dbReference>
<protein>
    <submittedName>
        <fullName evidence="6">LysR family transcriptional regulator</fullName>
    </submittedName>
</protein>
<name>A0A501PVQ2_9PROT</name>
<comment type="similarity">
    <text evidence="1">Belongs to the LysR transcriptional regulatory family.</text>
</comment>
<dbReference type="PANTHER" id="PTHR30118">
    <property type="entry name" value="HTH-TYPE TRANSCRIPTIONAL REGULATOR LEUO-RELATED"/>
    <property type="match status" value="1"/>
</dbReference>
<dbReference type="CDD" id="cd08417">
    <property type="entry name" value="PBP2_Nitroaromatics_like"/>
    <property type="match status" value="1"/>
</dbReference>
<dbReference type="Gene3D" id="3.40.190.10">
    <property type="entry name" value="Periplasmic binding protein-like II"/>
    <property type="match status" value="2"/>
</dbReference>
<evidence type="ECO:0000256" key="4">
    <source>
        <dbReference type="ARBA" id="ARBA00023163"/>
    </source>
</evidence>
<accession>A0A501PVQ2</accession>
<evidence type="ECO:0000259" key="5">
    <source>
        <dbReference type="PROSITE" id="PS50931"/>
    </source>
</evidence>
<dbReference type="PRINTS" id="PR00039">
    <property type="entry name" value="HTHLYSR"/>
</dbReference>
<proteinExistence type="inferred from homology"/>
<dbReference type="Pfam" id="PF00126">
    <property type="entry name" value="HTH_1"/>
    <property type="match status" value="1"/>
</dbReference>
<keyword evidence="2" id="KW-0805">Transcription regulation</keyword>
<comment type="caution">
    <text evidence="6">The sequence shown here is derived from an EMBL/GenBank/DDBJ whole genome shotgun (WGS) entry which is preliminary data.</text>
</comment>
<dbReference type="InterPro" id="IPR005119">
    <property type="entry name" value="LysR_subst-bd"/>
</dbReference>
<gene>
    <name evidence="6" type="ORF">FIV46_00310</name>
</gene>
<dbReference type="Gene3D" id="1.10.10.10">
    <property type="entry name" value="Winged helix-like DNA-binding domain superfamily/Winged helix DNA-binding domain"/>
    <property type="match status" value="1"/>
</dbReference>
<keyword evidence="7" id="KW-1185">Reference proteome</keyword>
<keyword evidence="3" id="KW-0238">DNA-binding</keyword>
<dbReference type="Proteomes" id="UP000319148">
    <property type="component" value="Unassembled WGS sequence"/>
</dbReference>
<dbReference type="Pfam" id="PF03466">
    <property type="entry name" value="LysR_substrate"/>
    <property type="match status" value="1"/>
</dbReference>
<dbReference type="OrthoDB" id="9774011at2"/>
<sequence length="315" mass="35240">MHFKGLDLNLIVILDALLEEQSVTKAAERVHVSQPAVSAALAKLRQHTGDEILEKVGREFVLTPRAQAMVKPVKELLIQIESTILSGAEFDPTVTERTFRIAMSSYAAEVLMAGLVEKIANSYPGISCIMEEISSETLSRVETGNIDCAITFQQTKLINPSSSIEEFSYTHAFSDEWVLIAAIDNDQVTEQLTYEEFCSLPYIETRLARILSSFVESTLDHQSLRPRPTLSVPSFELAITCVMNSDCVAVVPALLINDHLRKYVKTIKPPFDIPAIGEFLVWHSRSDADPGHTWFRELVVEVARESQKKAKPRYC</sequence>
<feature type="domain" description="HTH lysR-type" evidence="5">
    <location>
        <begin position="6"/>
        <end position="63"/>
    </location>
</feature>
<dbReference type="RefSeq" id="WP_139937811.1">
    <property type="nucleotide sequence ID" value="NZ_JBHSYP010000007.1"/>
</dbReference>
<dbReference type="InterPro" id="IPR036390">
    <property type="entry name" value="WH_DNA-bd_sf"/>
</dbReference>
<evidence type="ECO:0000256" key="3">
    <source>
        <dbReference type="ARBA" id="ARBA00023125"/>
    </source>
</evidence>
<dbReference type="SUPFAM" id="SSF53850">
    <property type="entry name" value="Periplasmic binding protein-like II"/>
    <property type="match status" value="1"/>
</dbReference>
<organism evidence="6 7">
    <name type="scientific">Emcibacter nanhaiensis</name>
    <dbReference type="NCBI Taxonomy" id="1505037"/>
    <lineage>
        <taxon>Bacteria</taxon>
        <taxon>Pseudomonadati</taxon>
        <taxon>Pseudomonadota</taxon>
        <taxon>Alphaproteobacteria</taxon>
        <taxon>Emcibacterales</taxon>
        <taxon>Emcibacteraceae</taxon>
        <taxon>Emcibacter</taxon>
    </lineage>
</organism>